<evidence type="ECO:0000313" key="7">
    <source>
        <dbReference type="Proteomes" id="UP001168972"/>
    </source>
</evidence>
<evidence type="ECO:0000256" key="3">
    <source>
        <dbReference type="ARBA" id="ARBA00022448"/>
    </source>
</evidence>
<dbReference type="PANTHER" id="PTHR13673:SF0">
    <property type="entry name" value="VPS35 ENDOSOMAL PROTEIN-SORTING FACTOR-LIKE"/>
    <property type="match status" value="1"/>
</dbReference>
<evidence type="ECO:0000313" key="6">
    <source>
        <dbReference type="EMBL" id="KAK0174357.1"/>
    </source>
</evidence>
<evidence type="ECO:0008006" key="8">
    <source>
        <dbReference type="Google" id="ProtNLM"/>
    </source>
</evidence>
<dbReference type="PANTHER" id="PTHR13673">
    <property type="entry name" value="ESOPHAGEAL CANCER ASSOCIATED PROTEIN"/>
    <property type="match status" value="1"/>
</dbReference>
<comment type="caution">
    <text evidence="6">The sequence shown here is derived from an EMBL/GenBank/DDBJ whole genome shotgun (WGS) entry which is preliminary data.</text>
</comment>
<keyword evidence="3" id="KW-0813">Transport</keyword>
<dbReference type="GO" id="GO:0005768">
    <property type="term" value="C:endosome"/>
    <property type="evidence" value="ECO:0007669"/>
    <property type="project" value="UniProtKB-SubCell"/>
</dbReference>
<evidence type="ECO:0000256" key="2">
    <source>
        <dbReference type="ARBA" id="ARBA00010704"/>
    </source>
</evidence>
<keyword evidence="7" id="KW-1185">Reference proteome</keyword>
<comment type="similarity">
    <text evidence="2">Belongs to the VPS35L family.</text>
</comment>
<protein>
    <recommendedName>
        <fullName evidence="8">VPS35 endosomal protein sorting factor-like</fullName>
    </recommendedName>
</protein>
<name>A0AA39KUN8_MICHY</name>
<proteinExistence type="inferred from homology"/>
<dbReference type="GO" id="GO:0032456">
    <property type="term" value="P:endocytic recycling"/>
    <property type="evidence" value="ECO:0007669"/>
    <property type="project" value="InterPro"/>
</dbReference>
<evidence type="ECO:0000256" key="5">
    <source>
        <dbReference type="ARBA" id="ARBA00022927"/>
    </source>
</evidence>
<dbReference type="Proteomes" id="UP001168972">
    <property type="component" value="Unassembled WGS sequence"/>
</dbReference>
<dbReference type="InterPro" id="IPR029705">
    <property type="entry name" value="VPS35L"/>
</dbReference>
<sequence>MLKSTMTGPLTVTSIHKPMKSNTCTDISIKNSTLDGTDPLTQFAREESNSLLQMAAHEWEHSSNSIAKKKVKNTVEELIEPWSIRREMILNKYTTSEKLSIVTSFLMGGEKIVKIQSSNMVNRVRTRLEQLDDFEDGTVRQMRNLSQQEYVLRIEQLSKELVQAWYSDQRVKALKIAIQCAKLVVDTAAVAFYPSKFVLVTDILDIFGKLVYERLKLKADYNKSESKLSTSLSDNVNPDMIPENAKETCRNWFYKTASIRELVPRLYIEMAIIKSYSFLTLNEFNRALFRITRMIRGVGDPLVAIYARYYLCRVGLALNETSNYEFVRENLYDFFLTYHQLFDQSMKQELVQQNILPDVYLNLYMPALDWILQVISKTASTENVLMDVLSKCKHQNNRALLFNAILKAFEPSYISGRAIEFIGLITECRDDSGFPQYLLYCSLGQCLIKKAPSKDDCETIYNNIWEYISNLDDTTKFMNCVEIWIQFVVVNYSIKELNDFLGQIINNIDSTRSREHYYVQLQAIINKIVSNIQDLESIFTMENFLPFIDLFHKENIKVEVCKSIIGSYSVYKRPITDSIIINAFMFICRIMHDSVTALTVTDEKRQIGALISNLIQQVDYGRDFEKQLNFYAEARATFPNIDSIHIQLIQCVNQQAVNTRKIVSGHHTRRTAAFVRACAAFCYITIPSLTVVQTRLQLYLLSGQVALLNQCLGQADACFKAALSLVPEMPKTIEMDGRFKNSEPYLLSYLSNFLSTLLIVPDSPEHGVLYLLRGLLNVIQRYFDEYSSVKYSLYLRVLDLLSVTTYDLYPYHVDKIDSNDKLYGGDDKFIREVNKISTKILEEVLDYLKYLNATSQYNQQSYFSIELFGRLITRANVRQTFLANIVVSLWNSSHRLDCTDPKMRMRALEYVTRKSQRQQFVYLTEILIKLLI</sequence>
<gene>
    <name evidence="6" type="ORF">PV327_010139</name>
</gene>
<organism evidence="6 7">
    <name type="scientific">Microctonus hyperodae</name>
    <name type="common">Parasitoid wasp</name>
    <dbReference type="NCBI Taxonomy" id="165561"/>
    <lineage>
        <taxon>Eukaryota</taxon>
        <taxon>Metazoa</taxon>
        <taxon>Ecdysozoa</taxon>
        <taxon>Arthropoda</taxon>
        <taxon>Hexapoda</taxon>
        <taxon>Insecta</taxon>
        <taxon>Pterygota</taxon>
        <taxon>Neoptera</taxon>
        <taxon>Endopterygota</taxon>
        <taxon>Hymenoptera</taxon>
        <taxon>Apocrita</taxon>
        <taxon>Ichneumonoidea</taxon>
        <taxon>Braconidae</taxon>
        <taxon>Euphorinae</taxon>
        <taxon>Microctonus</taxon>
    </lineage>
</organism>
<dbReference type="AlphaFoldDB" id="A0AA39KUN8"/>
<dbReference type="GO" id="GO:0015031">
    <property type="term" value="P:protein transport"/>
    <property type="evidence" value="ECO:0007669"/>
    <property type="project" value="UniProtKB-KW"/>
</dbReference>
<reference evidence="6" key="2">
    <citation type="submission" date="2023-03" db="EMBL/GenBank/DDBJ databases">
        <authorList>
            <person name="Inwood S.N."/>
            <person name="Skelly J.G."/>
            <person name="Guhlin J."/>
            <person name="Harrop T.W.R."/>
            <person name="Goldson S.G."/>
            <person name="Dearden P.K."/>
        </authorList>
    </citation>
    <scope>NUCLEOTIDE SEQUENCE</scope>
    <source>
        <strain evidence="6">Lincoln</strain>
        <tissue evidence="6">Whole body</tissue>
    </source>
</reference>
<keyword evidence="4" id="KW-0967">Endosome</keyword>
<accession>A0AA39KUN8</accession>
<dbReference type="EMBL" id="JAQQBR010000006">
    <property type="protein sequence ID" value="KAK0174357.1"/>
    <property type="molecule type" value="Genomic_DNA"/>
</dbReference>
<reference evidence="6" key="1">
    <citation type="journal article" date="2023" name="bioRxiv">
        <title>Scaffold-level genome assemblies of two parasitoid biocontrol wasps reveal the parthenogenesis mechanism and an associated novel virus.</title>
        <authorList>
            <person name="Inwood S."/>
            <person name="Skelly J."/>
            <person name="Guhlin J."/>
            <person name="Harrop T."/>
            <person name="Goldson S."/>
            <person name="Dearden P."/>
        </authorList>
    </citation>
    <scope>NUCLEOTIDE SEQUENCE</scope>
    <source>
        <strain evidence="6">Lincoln</strain>
        <tissue evidence="6">Whole body</tissue>
    </source>
</reference>
<keyword evidence="5" id="KW-0653">Protein transport</keyword>
<evidence type="ECO:0000256" key="4">
    <source>
        <dbReference type="ARBA" id="ARBA00022753"/>
    </source>
</evidence>
<comment type="subcellular location">
    <subcellularLocation>
        <location evidence="1">Endosome</location>
    </subcellularLocation>
</comment>
<evidence type="ECO:0000256" key="1">
    <source>
        <dbReference type="ARBA" id="ARBA00004177"/>
    </source>
</evidence>